<reference evidence="1 2" key="1">
    <citation type="submission" date="2024-04" db="EMBL/GenBank/DDBJ databases">
        <title>Phyllosticta paracitricarpa is synonymous to the EU quarantine fungus P. citricarpa based on phylogenomic analyses.</title>
        <authorList>
            <consortium name="Lawrence Berkeley National Laboratory"/>
            <person name="Van Ingen-Buijs V.A."/>
            <person name="Van Westerhoven A.C."/>
            <person name="Haridas S."/>
            <person name="Skiadas P."/>
            <person name="Martin F."/>
            <person name="Groenewald J.Z."/>
            <person name="Crous P.W."/>
            <person name="Seidl M.F."/>
        </authorList>
    </citation>
    <scope>NUCLEOTIDE SEQUENCE [LARGE SCALE GENOMIC DNA]</scope>
    <source>
        <strain evidence="1 2">CBS 123374</strain>
    </source>
</reference>
<dbReference type="Proteomes" id="UP001492380">
    <property type="component" value="Unassembled WGS sequence"/>
</dbReference>
<comment type="caution">
    <text evidence="1">The sequence shown here is derived from an EMBL/GenBank/DDBJ whole genome shotgun (WGS) entry which is preliminary data.</text>
</comment>
<organism evidence="1 2">
    <name type="scientific">Phyllosticta capitalensis</name>
    <dbReference type="NCBI Taxonomy" id="121624"/>
    <lineage>
        <taxon>Eukaryota</taxon>
        <taxon>Fungi</taxon>
        <taxon>Dikarya</taxon>
        <taxon>Ascomycota</taxon>
        <taxon>Pezizomycotina</taxon>
        <taxon>Dothideomycetes</taxon>
        <taxon>Dothideomycetes incertae sedis</taxon>
        <taxon>Botryosphaeriales</taxon>
        <taxon>Phyllostictaceae</taxon>
        <taxon>Phyllosticta</taxon>
    </lineage>
</organism>
<gene>
    <name evidence="1" type="ORF">HDK90DRAFT_538262</name>
</gene>
<evidence type="ECO:0000313" key="2">
    <source>
        <dbReference type="Proteomes" id="UP001492380"/>
    </source>
</evidence>
<proteinExistence type="predicted"/>
<protein>
    <submittedName>
        <fullName evidence="1">Uncharacterized protein</fullName>
    </submittedName>
</protein>
<keyword evidence="2" id="KW-1185">Reference proteome</keyword>
<name>A0ABR1Z1B8_9PEZI</name>
<evidence type="ECO:0000313" key="1">
    <source>
        <dbReference type="EMBL" id="KAK8246200.1"/>
    </source>
</evidence>
<accession>A0ABR1Z1B8</accession>
<dbReference type="EMBL" id="JBBWRZ010000001">
    <property type="protein sequence ID" value="KAK8246200.1"/>
    <property type="molecule type" value="Genomic_DNA"/>
</dbReference>
<sequence length="610" mass="68555">MMRVCALATLRKAGPNGRNLVFSDFELLFLPDSDHFSLPVDVAGAPRDIARRRRTVEAVIDSTFRPVPMSTLALFGISRRNDDNQSSDHFEPWSNNEQYLSDESLDDDDDQETEADFTLDEDLDENEEDSSPSTPSVLRSFRYIDIGGEALQSLNSIFRHKSRQEFRAIMIEWLSNCCDKAPEYYGKEPKAIVMGIHAYLAFLRRQDLVEDCVDSIIRAVPRSTQALLGTQWHAEQLKGLEGIHQSDGAGIYLDYVHTDGSLYPEHCAYAGSTNKFSRRLGQYEKSARTGVPAERGYHNQVLASPGAKGHLRALARWSLDYRPSGRKECDSHMLDRRLAKIKAEKEVEHCGDCNEQLSDADRRLAKGHNAAGRIICPSCADAKRLREGNCLPAGTRCFDNNEHILTDQERLYTNRVKEDGKVVGYRCKKCNTKSRHKKAEPKIEDGTTCLACNKRLNKSDRTHPRPAKDDAGKTIGYRCTPCAKDLNALPEGTTCALCPGQAALNKVARRRRCPLKDAQGNVIGHLCKKHEAKQKMLPEGTTCGKCGEALGESARKGRWRNPADKSTWLCYQCHMDKKGKKQKEQNEDDLFLLNSDHSLIGAYVLNYSKR</sequence>